<comment type="caution">
    <text evidence="3">The sequence shown here is derived from an EMBL/GenBank/DDBJ whole genome shotgun (WGS) entry which is preliminary data.</text>
</comment>
<feature type="binding site" evidence="1">
    <location>
        <position position="37"/>
    </location>
    <ligand>
        <name>ATP</name>
        <dbReference type="ChEBI" id="CHEBI:30616"/>
    </ligand>
</feature>
<dbReference type="GO" id="GO:0044773">
    <property type="term" value="P:mitotic DNA damage checkpoint signaling"/>
    <property type="evidence" value="ECO:0007669"/>
    <property type="project" value="TreeGrafter"/>
</dbReference>
<evidence type="ECO:0000256" key="1">
    <source>
        <dbReference type="PROSITE-ProRule" id="PRU10141"/>
    </source>
</evidence>
<dbReference type="SUPFAM" id="SSF56112">
    <property type="entry name" value="Protein kinase-like (PK-like)"/>
    <property type="match status" value="1"/>
</dbReference>
<keyword evidence="1" id="KW-0547">Nucleotide-binding</keyword>
<proteinExistence type="predicted"/>
<organism evidence="3 4">
    <name type="scientific">Mycena pura</name>
    <dbReference type="NCBI Taxonomy" id="153505"/>
    <lineage>
        <taxon>Eukaryota</taxon>
        <taxon>Fungi</taxon>
        <taxon>Dikarya</taxon>
        <taxon>Basidiomycota</taxon>
        <taxon>Agaricomycotina</taxon>
        <taxon>Agaricomycetes</taxon>
        <taxon>Agaricomycetidae</taxon>
        <taxon>Agaricales</taxon>
        <taxon>Marasmiineae</taxon>
        <taxon>Mycenaceae</taxon>
        <taxon>Mycena</taxon>
    </lineage>
</organism>
<dbReference type="InterPro" id="IPR000719">
    <property type="entry name" value="Prot_kinase_dom"/>
</dbReference>
<dbReference type="AlphaFoldDB" id="A0AAD6VJ54"/>
<dbReference type="InterPro" id="IPR011009">
    <property type="entry name" value="Kinase-like_dom_sf"/>
</dbReference>
<dbReference type="InterPro" id="IPR017441">
    <property type="entry name" value="Protein_kinase_ATP_BS"/>
</dbReference>
<keyword evidence="1" id="KW-0067">ATP-binding</keyword>
<gene>
    <name evidence="3" type="ORF">GGX14DRAFT_696839</name>
</gene>
<keyword evidence="4" id="KW-1185">Reference proteome</keyword>
<keyword evidence="3" id="KW-0808">Transferase</keyword>
<dbReference type="Gene3D" id="3.30.200.20">
    <property type="entry name" value="Phosphorylase Kinase, domain 1"/>
    <property type="match status" value="1"/>
</dbReference>
<dbReference type="Gene3D" id="1.10.510.10">
    <property type="entry name" value="Transferase(Phosphotransferase) domain 1"/>
    <property type="match status" value="1"/>
</dbReference>
<dbReference type="SMART" id="SM00220">
    <property type="entry name" value="S_TKc"/>
    <property type="match status" value="1"/>
</dbReference>
<accession>A0AAD6VJ54</accession>
<dbReference type="PROSITE" id="PS00107">
    <property type="entry name" value="PROTEIN_KINASE_ATP"/>
    <property type="match status" value="1"/>
</dbReference>
<dbReference type="PANTHER" id="PTHR44167:SF30">
    <property type="entry name" value="PHOSPHORYLASE KINASE"/>
    <property type="match status" value="1"/>
</dbReference>
<dbReference type="EMBL" id="JARJCW010000021">
    <property type="protein sequence ID" value="KAJ7213546.1"/>
    <property type="molecule type" value="Genomic_DNA"/>
</dbReference>
<dbReference type="PROSITE" id="PS50011">
    <property type="entry name" value="PROTEIN_KINASE_DOM"/>
    <property type="match status" value="1"/>
</dbReference>
<feature type="domain" description="Protein kinase" evidence="2">
    <location>
        <begin position="8"/>
        <end position="348"/>
    </location>
</feature>
<dbReference type="GO" id="GO:0005634">
    <property type="term" value="C:nucleus"/>
    <property type="evidence" value="ECO:0007669"/>
    <property type="project" value="TreeGrafter"/>
</dbReference>
<name>A0AAD6VJ54_9AGAR</name>
<protein>
    <submittedName>
        <fullName evidence="3">Kinase-like domain-containing protein</fullName>
    </submittedName>
</protein>
<sequence>MLGDPPRYRVISKLGFGSFSTVWLVRDRVLSRTVALKVVEAEQTGHSRELGILQRLAVPPSAPSKDPCAIQLLDSFETTSANGVHQVFVTELVVPILDPWFLSPFRPRVTKDVLRQTVEALAFIHSRGIAHGDLYPSNFGLAVHEFDQFSDAEIWAMTDVPETWPLVPAFDDHVDPNSFPPYYSVRILDFGSAYLVDGSPSPRHDTPAYYSAPEIAFSRATLGKRAYAPWDQRSDIWSLAITFHNLVGARGIYDESLFGIDTKYLPHYMVSLCDEIPDAWRDYLASRKYPSDRTPHGHADEIWKQKEEQFTRLGVDNPPGLVKLMRRMLVLDPARRPTAAELLGDPYFVGTKAIKTDVGGDGVL</sequence>
<dbReference type="GO" id="GO:0004674">
    <property type="term" value="F:protein serine/threonine kinase activity"/>
    <property type="evidence" value="ECO:0007669"/>
    <property type="project" value="TreeGrafter"/>
</dbReference>
<dbReference type="GO" id="GO:0005524">
    <property type="term" value="F:ATP binding"/>
    <property type="evidence" value="ECO:0007669"/>
    <property type="project" value="UniProtKB-UniRule"/>
</dbReference>
<evidence type="ECO:0000313" key="4">
    <source>
        <dbReference type="Proteomes" id="UP001219525"/>
    </source>
</evidence>
<evidence type="ECO:0000313" key="3">
    <source>
        <dbReference type="EMBL" id="KAJ7213546.1"/>
    </source>
</evidence>
<dbReference type="Proteomes" id="UP001219525">
    <property type="component" value="Unassembled WGS sequence"/>
</dbReference>
<reference evidence="3" key="1">
    <citation type="submission" date="2023-03" db="EMBL/GenBank/DDBJ databases">
        <title>Massive genome expansion in bonnet fungi (Mycena s.s.) driven by repeated elements and novel gene families across ecological guilds.</title>
        <authorList>
            <consortium name="Lawrence Berkeley National Laboratory"/>
            <person name="Harder C.B."/>
            <person name="Miyauchi S."/>
            <person name="Viragh M."/>
            <person name="Kuo A."/>
            <person name="Thoen E."/>
            <person name="Andreopoulos B."/>
            <person name="Lu D."/>
            <person name="Skrede I."/>
            <person name="Drula E."/>
            <person name="Henrissat B."/>
            <person name="Morin E."/>
            <person name="Kohler A."/>
            <person name="Barry K."/>
            <person name="LaButti K."/>
            <person name="Morin E."/>
            <person name="Salamov A."/>
            <person name="Lipzen A."/>
            <person name="Mereny Z."/>
            <person name="Hegedus B."/>
            <person name="Baldrian P."/>
            <person name="Stursova M."/>
            <person name="Weitz H."/>
            <person name="Taylor A."/>
            <person name="Grigoriev I.V."/>
            <person name="Nagy L.G."/>
            <person name="Martin F."/>
            <person name="Kauserud H."/>
        </authorList>
    </citation>
    <scope>NUCLEOTIDE SEQUENCE</scope>
    <source>
        <strain evidence="3">9144</strain>
    </source>
</reference>
<dbReference type="Pfam" id="PF00069">
    <property type="entry name" value="Pkinase"/>
    <property type="match status" value="1"/>
</dbReference>
<dbReference type="PANTHER" id="PTHR44167">
    <property type="entry name" value="OVARIAN-SPECIFIC SERINE/THREONINE-PROTEIN KINASE LOK-RELATED"/>
    <property type="match status" value="1"/>
</dbReference>
<keyword evidence="3" id="KW-0418">Kinase</keyword>
<evidence type="ECO:0000259" key="2">
    <source>
        <dbReference type="PROSITE" id="PS50011"/>
    </source>
</evidence>